<evidence type="ECO:0000256" key="1">
    <source>
        <dbReference type="SAM" id="MobiDB-lite"/>
    </source>
</evidence>
<organism evidence="2 3">
    <name type="scientific">Marmota monax</name>
    <name type="common">Woodchuck</name>
    <dbReference type="NCBI Taxonomy" id="9995"/>
    <lineage>
        <taxon>Eukaryota</taxon>
        <taxon>Metazoa</taxon>
        <taxon>Chordata</taxon>
        <taxon>Craniata</taxon>
        <taxon>Vertebrata</taxon>
        <taxon>Euteleostomi</taxon>
        <taxon>Mammalia</taxon>
        <taxon>Eutheria</taxon>
        <taxon>Euarchontoglires</taxon>
        <taxon>Glires</taxon>
        <taxon>Rodentia</taxon>
        <taxon>Sciuromorpha</taxon>
        <taxon>Sciuridae</taxon>
        <taxon>Xerinae</taxon>
        <taxon>Marmotini</taxon>
        <taxon>Marmota</taxon>
    </lineage>
</organism>
<evidence type="ECO:0000313" key="3">
    <source>
        <dbReference type="Proteomes" id="UP000335636"/>
    </source>
</evidence>
<comment type="caution">
    <text evidence="2">The sequence shown here is derived from an EMBL/GenBank/DDBJ whole genome shotgun (WGS) entry which is preliminary data.</text>
</comment>
<sequence>MLSRPVQPAVPEGHRCPFCAGLCSEHRAIFSFSRFNILAEDHVLLFPRLLPKNTEQLRKAIFPHSPAGLKHGNCGCWAEGGLSHNLSPAGTKNSVHNACVLAERRRQSTARGTQFHTHPRKGTAQLTTPAEEKEWLEVTVKAKESPETFYPPRLQPANTGPGPHQL</sequence>
<evidence type="ECO:0000313" key="2">
    <source>
        <dbReference type="EMBL" id="VTJ56651.1"/>
    </source>
</evidence>
<dbReference type="EMBL" id="CABDUW010000068">
    <property type="protein sequence ID" value="VTJ56651.1"/>
    <property type="molecule type" value="Genomic_DNA"/>
</dbReference>
<dbReference type="AlphaFoldDB" id="A0A5E4AIM7"/>
<feature type="region of interest" description="Disordered" evidence="1">
    <location>
        <begin position="143"/>
        <end position="166"/>
    </location>
</feature>
<protein>
    <submittedName>
        <fullName evidence="2">Uncharacterized protein</fullName>
    </submittedName>
</protein>
<proteinExistence type="predicted"/>
<feature type="region of interest" description="Disordered" evidence="1">
    <location>
        <begin position="108"/>
        <end position="128"/>
    </location>
</feature>
<accession>A0A5E4AIM7</accession>
<gene>
    <name evidence="2" type="ORF">MONAX_5E039308</name>
</gene>
<name>A0A5E4AIM7_MARMO</name>
<keyword evidence="3" id="KW-1185">Reference proteome</keyword>
<reference evidence="2" key="1">
    <citation type="submission" date="2019-04" db="EMBL/GenBank/DDBJ databases">
        <authorList>
            <person name="Alioto T."/>
            <person name="Alioto T."/>
        </authorList>
    </citation>
    <scope>NUCLEOTIDE SEQUENCE [LARGE SCALE GENOMIC DNA]</scope>
</reference>
<dbReference type="Proteomes" id="UP000335636">
    <property type="component" value="Unassembled WGS sequence"/>
</dbReference>